<dbReference type="NCBIfam" id="TIGR00360">
    <property type="entry name" value="ComEC_N-term"/>
    <property type="match status" value="1"/>
</dbReference>
<dbReference type="PANTHER" id="PTHR30619">
    <property type="entry name" value="DNA INTERNALIZATION/COMPETENCE PROTEIN COMEC/REC2"/>
    <property type="match status" value="1"/>
</dbReference>
<dbReference type="GO" id="GO:0005886">
    <property type="term" value="C:plasma membrane"/>
    <property type="evidence" value="ECO:0007669"/>
    <property type="project" value="UniProtKB-SubCell"/>
</dbReference>
<dbReference type="eggNOG" id="COG0658">
    <property type="taxonomic scope" value="Bacteria"/>
</dbReference>
<keyword evidence="4 6" id="KW-1133">Transmembrane helix</keyword>
<feature type="transmembrane region" description="Helical" evidence="6">
    <location>
        <begin position="383"/>
        <end position="406"/>
    </location>
</feature>
<organism evidence="9 10">
    <name type="scientific">Formosa agariphila (strain DSM 15362 / KCTC 12365 / LMG 23005 / KMM 3901 / M-2Alg 35-1)</name>
    <dbReference type="NCBI Taxonomy" id="1347342"/>
    <lineage>
        <taxon>Bacteria</taxon>
        <taxon>Pseudomonadati</taxon>
        <taxon>Bacteroidota</taxon>
        <taxon>Flavobacteriia</taxon>
        <taxon>Flavobacteriales</taxon>
        <taxon>Flavobacteriaceae</taxon>
        <taxon>Formosa</taxon>
    </lineage>
</organism>
<dbReference type="InterPro" id="IPR025405">
    <property type="entry name" value="DUF4131"/>
</dbReference>
<feature type="transmembrane region" description="Helical" evidence="6">
    <location>
        <begin position="252"/>
        <end position="273"/>
    </location>
</feature>
<feature type="transmembrane region" description="Helical" evidence="6">
    <location>
        <begin position="472"/>
        <end position="498"/>
    </location>
</feature>
<dbReference type="InterPro" id="IPR004477">
    <property type="entry name" value="ComEC_N"/>
</dbReference>
<dbReference type="AlphaFoldDB" id="T2KPK6"/>
<feature type="transmembrane region" description="Helical" evidence="6">
    <location>
        <begin position="329"/>
        <end position="349"/>
    </location>
</feature>
<feature type="transmembrane region" description="Helical" evidence="6">
    <location>
        <begin position="285"/>
        <end position="308"/>
    </location>
</feature>
<reference evidence="9 10" key="1">
    <citation type="journal article" date="2013" name="Appl. Environ. Microbiol.">
        <title>The genome of the alga-associated marine flavobacterium Formosa agariphila KMM 3901T reveals a broad potential for degradation of algal polysaccharides.</title>
        <authorList>
            <person name="Mann A.J."/>
            <person name="Hahnke R.L."/>
            <person name="Huang S."/>
            <person name="Werner J."/>
            <person name="Xing P."/>
            <person name="Barbeyron T."/>
            <person name="Huettel B."/>
            <person name="Stueber K."/>
            <person name="Reinhardt R."/>
            <person name="Harder J."/>
            <person name="Gloeckner F.O."/>
            <person name="Amann R.I."/>
            <person name="Teeling H."/>
        </authorList>
    </citation>
    <scope>NUCLEOTIDE SEQUENCE [LARGE SCALE GENOMIC DNA]</scope>
    <source>
        <strain evidence="10">DSM 15362 / KCTC 12365 / LMG 23005 / KMM 3901</strain>
    </source>
</reference>
<evidence type="ECO:0000256" key="1">
    <source>
        <dbReference type="ARBA" id="ARBA00004651"/>
    </source>
</evidence>
<dbReference type="Pfam" id="PF03772">
    <property type="entry name" value="Competence"/>
    <property type="match status" value="1"/>
</dbReference>
<dbReference type="PATRIC" id="fig|1347342.6.peg.2987"/>
<accession>T2KPK6</accession>
<dbReference type="EMBL" id="HG315671">
    <property type="protein sequence ID" value="CDF80680.1"/>
    <property type="molecule type" value="Genomic_DNA"/>
</dbReference>
<dbReference type="HOGENOM" id="CLU_808339_0_0_10"/>
<evidence type="ECO:0000259" key="8">
    <source>
        <dbReference type="Pfam" id="PF13567"/>
    </source>
</evidence>
<evidence type="ECO:0000256" key="6">
    <source>
        <dbReference type="SAM" id="Phobius"/>
    </source>
</evidence>
<evidence type="ECO:0000256" key="3">
    <source>
        <dbReference type="ARBA" id="ARBA00022692"/>
    </source>
</evidence>
<keyword evidence="3 6" id="KW-0812">Transmembrane</keyword>
<evidence type="ECO:0000256" key="2">
    <source>
        <dbReference type="ARBA" id="ARBA00022475"/>
    </source>
</evidence>
<dbReference type="Proteomes" id="UP000016160">
    <property type="component" value="Chromosome"/>
</dbReference>
<comment type="subcellular location">
    <subcellularLocation>
        <location evidence="1">Cell membrane</location>
        <topology evidence="1">Multi-pass membrane protein</topology>
    </subcellularLocation>
</comment>
<protein>
    <submittedName>
        <fullName evidence="9">'competence protein</fullName>
    </submittedName>
</protein>
<keyword evidence="10" id="KW-1185">Reference proteome</keyword>
<feature type="transmembrane region" description="Helical" evidence="6">
    <location>
        <begin position="60"/>
        <end position="78"/>
    </location>
</feature>
<name>T2KPK6_FORAG</name>
<evidence type="ECO:0000256" key="4">
    <source>
        <dbReference type="ARBA" id="ARBA00022989"/>
    </source>
</evidence>
<feature type="domain" description="ComEC/Rec2-related protein" evidence="7">
    <location>
        <begin position="231"/>
        <end position="496"/>
    </location>
</feature>
<feature type="transmembrane region" description="Helical" evidence="6">
    <location>
        <begin position="355"/>
        <end position="376"/>
    </location>
</feature>
<feature type="transmembrane region" description="Helical" evidence="6">
    <location>
        <begin position="450"/>
        <end position="466"/>
    </location>
</feature>
<evidence type="ECO:0000313" key="9">
    <source>
        <dbReference type="EMBL" id="CDF80680.1"/>
    </source>
</evidence>
<gene>
    <name evidence="9" type="ORF">BN863_29680</name>
</gene>
<feature type="transmembrane region" description="Helical" evidence="6">
    <location>
        <begin position="412"/>
        <end position="438"/>
    </location>
</feature>
<proteinExistence type="predicted"/>
<feature type="transmembrane region" description="Helical" evidence="6">
    <location>
        <begin position="6"/>
        <end position="24"/>
    </location>
</feature>
<sequence>MKLNHFIIVKLTVFLILGICLGYFLNISLLWSTIICCALLCILFVIYLLNTSSFNSPKSFGIVAFLLTVSIGIFSVNIHNQKLQKSHYTNITTPTTHITFKIQDVLKPNAYYDKYKIQILKINDEFVSGTSLLNIKKDSLTTTLNVDAVYLTSEDFKGISPPLNPGQFNYKAYLARQYIYSQITTSQNKLLQLQTSKVSLTGISQRINTYVNSKLKTYPFDTDQRAVINALLLGQRQNISEPLYTNYTKAGAVHILAVSGLHVGIILLLLNYLLSPLERVKHGKLIKTICIVILMWCFAILTGLSPSVSRATLMFTLVTISMNSNRPTNTFNTVAISAFILLLHPMLLFDVGFQLSYLAVFSIVLLQPKLILLWLPKHKVVRFFWNILTVTLAAQIGVLPLSVYYFHQFPGLFFLSNLIIIPFLGFILGFGVLIIILSSIEVLPNLLAEFYNKIIGIMNAIVNWIANQDQFIFSSISIEFNTLIFIYGVILSLIYLYLNPKFKSVTIVLFACIGLQTVLIYNKNAASESEWVLFHKNRENILGHKTLNHLNIYSNTDTISTINSYPLSGYTIAKATQTVTQQPMDNVYRIKNRNLLIVDSSGVYNVSTFKPHYVLLTHSPKINLNRLIDSISPNEIIVDGSNYKSYINRWEATCKTKKIPFYQTGKKGAYIFK</sequence>
<evidence type="ECO:0000313" key="10">
    <source>
        <dbReference type="Proteomes" id="UP000016160"/>
    </source>
</evidence>
<keyword evidence="2" id="KW-1003">Cell membrane</keyword>
<dbReference type="STRING" id="1347342.BN863_29680"/>
<dbReference type="PANTHER" id="PTHR30619:SF1">
    <property type="entry name" value="RECOMBINATION PROTEIN 2"/>
    <property type="match status" value="1"/>
</dbReference>
<dbReference type="InterPro" id="IPR052159">
    <property type="entry name" value="Competence_DNA_uptake"/>
</dbReference>
<feature type="domain" description="DUF4131" evidence="8">
    <location>
        <begin position="29"/>
        <end position="189"/>
    </location>
</feature>
<evidence type="ECO:0000259" key="7">
    <source>
        <dbReference type="Pfam" id="PF03772"/>
    </source>
</evidence>
<evidence type="ECO:0000256" key="5">
    <source>
        <dbReference type="ARBA" id="ARBA00023136"/>
    </source>
</evidence>
<feature type="transmembrane region" description="Helical" evidence="6">
    <location>
        <begin position="29"/>
        <end position="48"/>
    </location>
</feature>
<keyword evidence="5 6" id="KW-0472">Membrane</keyword>
<dbReference type="Pfam" id="PF13567">
    <property type="entry name" value="DUF4131"/>
    <property type="match status" value="1"/>
</dbReference>